<accession>X0SPL8</accession>
<sequence>VVYAVPGSPSNKEVPAKLTTGTWDVPLLFRAGFSLQPIKTSQMQLMLSGMVVDGRDRQTGYSFGGEMAILSILYLRGGYRLESSEVEAKYSQEAGLSMGFGIDLGFVGVDGLTFDYSSLDFGRLDIIQQFSIAVGF</sequence>
<comment type="caution">
    <text evidence="1">The sequence shown here is derived from an EMBL/GenBank/DDBJ whole genome shotgun (WGS) entry which is preliminary data.</text>
</comment>
<reference evidence="1" key="1">
    <citation type="journal article" date="2014" name="Front. Microbiol.">
        <title>High frequency of phylogenetically diverse reductive dehalogenase-homologous genes in deep subseafloor sedimentary metagenomes.</title>
        <authorList>
            <person name="Kawai M."/>
            <person name="Futagami T."/>
            <person name="Toyoda A."/>
            <person name="Takaki Y."/>
            <person name="Nishi S."/>
            <person name="Hori S."/>
            <person name="Arai W."/>
            <person name="Tsubouchi T."/>
            <person name="Morono Y."/>
            <person name="Uchiyama I."/>
            <person name="Ito T."/>
            <person name="Fujiyama A."/>
            <person name="Inagaki F."/>
            <person name="Takami H."/>
        </authorList>
    </citation>
    <scope>NUCLEOTIDE SEQUENCE</scope>
    <source>
        <strain evidence="1">Expedition CK06-06</strain>
    </source>
</reference>
<feature type="non-terminal residue" evidence="1">
    <location>
        <position position="1"/>
    </location>
</feature>
<organism evidence="1">
    <name type="scientific">marine sediment metagenome</name>
    <dbReference type="NCBI Taxonomy" id="412755"/>
    <lineage>
        <taxon>unclassified sequences</taxon>
        <taxon>metagenomes</taxon>
        <taxon>ecological metagenomes</taxon>
    </lineage>
</organism>
<protein>
    <recommendedName>
        <fullName evidence="2">Outer membrane protein beta-barrel domain-containing protein</fullName>
    </recommendedName>
</protein>
<gene>
    <name evidence="1" type="ORF">S01H1_11145</name>
</gene>
<proteinExistence type="predicted"/>
<dbReference type="EMBL" id="BARS01005681">
    <property type="protein sequence ID" value="GAF77071.1"/>
    <property type="molecule type" value="Genomic_DNA"/>
</dbReference>
<evidence type="ECO:0008006" key="2">
    <source>
        <dbReference type="Google" id="ProtNLM"/>
    </source>
</evidence>
<dbReference type="AlphaFoldDB" id="X0SPL8"/>
<evidence type="ECO:0000313" key="1">
    <source>
        <dbReference type="EMBL" id="GAF77071.1"/>
    </source>
</evidence>
<name>X0SPL8_9ZZZZ</name>